<dbReference type="FunFam" id="3.10.280.10:FF:000006">
    <property type="entry name" value="Mitochondrial glycoprotein, expressed"/>
    <property type="match status" value="1"/>
</dbReference>
<accession>A0A6P5Z5I7</accession>
<gene>
    <name evidence="2" type="primary">LOC111297221</name>
</gene>
<evidence type="ECO:0000313" key="2">
    <source>
        <dbReference type="RefSeq" id="XP_022747606.1"/>
    </source>
</evidence>
<dbReference type="KEGG" id="dzi:111297221"/>
<dbReference type="GeneID" id="111297221"/>
<dbReference type="RefSeq" id="XP_022747606.1">
    <property type="nucleotide sequence ID" value="XM_022891871.1"/>
</dbReference>
<organism evidence="1 2">
    <name type="scientific">Durio zibethinus</name>
    <name type="common">Durian</name>
    <dbReference type="NCBI Taxonomy" id="66656"/>
    <lineage>
        <taxon>Eukaryota</taxon>
        <taxon>Viridiplantae</taxon>
        <taxon>Streptophyta</taxon>
        <taxon>Embryophyta</taxon>
        <taxon>Tracheophyta</taxon>
        <taxon>Spermatophyta</taxon>
        <taxon>Magnoliopsida</taxon>
        <taxon>eudicotyledons</taxon>
        <taxon>Gunneridae</taxon>
        <taxon>Pentapetalae</taxon>
        <taxon>rosids</taxon>
        <taxon>malvids</taxon>
        <taxon>Malvales</taxon>
        <taxon>Malvaceae</taxon>
        <taxon>Helicteroideae</taxon>
        <taxon>Durio</taxon>
    </lineage>
</organism>
<dbReference type="PANTHER" id="PTHR10826:SF1">
    <property type="entry name" value="COMPLEMENT COMPONENT 1 Q SUBCOMPONENT-BINDING PROTEIN, MITOCHONDRIAL"/>
    <property type="match status" value="1"/>
</dbReference>
<protein>
    <submittedName>
        <fullName evidence="2">Mitochondrial acidic protein mam33</fullName>
    </submittedName>
</protein>
<keyword evidence="1" id="KW-1185">Reference proteome</keyword>
<dbReference type="PANTHER" id="PTHR10826">
    <property type="entry name" value="COMPLEMENT COMPONENT 1"/>
    <property type="match status" value="1"/>
</dbReference>
<evidence type="ECO:0000313" key="1">
    <source>
        <dbReference type="Proteomes" id="UP000515121"/>
    </source>
</evidence>
<proteinExistence type="predicted"/>
<sequence length="202" mass="22721">MRRGTQILRKSRKVVEDLNLLKILQSEISHELTSNYFQDKESGSLGDFTLEWNSSLSQDVVLQRKSESGEEIAVSALLGQETYGEGQFPREVLMKVCVRKPGLNSMLQFDCGVSEKGVHGSHFNIHSAYYLQSSTVPGSSVYRGPSFSSLDPQLQDALKEYLVARGIGENLTNFLLLTLHKKEQGQYLDWLRKLESFAATDK</sequence>
<dbReference type="GO" id="GO:0005759">
    <property type="term" value="C:mitochondrial matrix"/>
    <property type="evidence" value="ECO:0007669"/>
    <property type="project" value="InterPro"/>
</dbReference>
<dbReference type="Proteomes" id="UP000515121">
    <property type="component" value="Unplaced"/>
</dbReference>
<dbReference type="AlphaFoldDB" id="A0A6P5Z5I7"/>
<dbReference type="InterPro" id="IPR036561">
    <property type="entry name" value="MAM33_sf"/>
</dbReference>
<dbReference type="SUPFAM" id="SSF54529">
    <property type="entry name" value="Mitochondrial glycoprotein MAM33-like"/>
    <property type="match status" value="1"/>
</dbReference>
<name>A0A6P5Z5I7_DURZI</name>
<dbReference type="InterPro" id="IPR003428">
    <property type="entry name" value="MAM33"/>
</dbReference>
<dbReference type="Gene3D" id="3.10.280.10">
    <property type="entry name" value="Mitochondrial glycoprotein"/>
    <property type="match status" value="1"/>
</dbReference>
<reference evidence="2" key="1">
    <citation type="submission" date="2025-08" db="UniProtKB">
        <authorList>
            <consortium name="RefSeq"/>
        </authorList>
    </citation>
    <scope>IDENTIFICATION</scope>
    <source>
        <tissue evidence="2">Fruit stalk</tissue>
    </source>
</reference>
<dbReference type="OrthoDB" id="278212at2759"/>
<dbReference type="Pfam" id="PF02330">
    <property type="entry name" value="MAM33"/>
    <property type="match status" value="1"/>
</dbReference>